<name>A0A1Q4VAC4_9ACTN</name>
<protein>
    <submittedName>
        <fullName evidence="2">Uncharacterized protein</fullName>
    </submittedName>
</protein>
<feature type="region of interest" description="Disordered" evidence="1">
    <location>
        <begin position="1"/>
        <end position="45"/>
    </location>
</feature>
<sequence>MLRSAWASNQTTARLSPWRATARATGASSMPQSPPTASSVSSSLRPSAALVASSERVSTSGQHIEVAYAVLVLSGAGVDVDDGASR</sequence>
<gene>
    <name evidence="2" type="ORF">AB852_11495</name>
</gene>
<dbReference type="EMBL" id="LFBV01000002">
    <property type="protein sequence ID" value="OKH94801.1"/>
    <property type="molecule type" value="Genomic_DNA"/>
</dbReference>
<comment type="caution">
    <text evidence="2">The sequence shown here is derived from an EMBL/GenBank/DDBJ whole genome shotgun (WGS) entry which is preliminary data.</text>
</comment>
<evidence type="ECO:0000313" key="2">
    <source>
        <dbReference type="EMBL" id="OKH94801.1"/>
    </source>
</evidence>
<feature type="compositionally biased region" description="Polar residues" evidence="1">
    <location>
        <begin position="1"/>
        <end position="14"/>
    </location>
</feature>
<dbReference type="AlphaFoldDB" id="A0A1Q4VAC4"/>
<evidence type="ECO:0000313" key="3">
    <source>
        <dbReference type="Proteomes" id="UP000186455"/>
    </source>
</evidence>
<organism evidence="2 3">
    <name type="scientific">Streptomyces uncialis</name>
    <dbReference type="NCBI Taxonomy" id="1048205"/>
    <lineage>
        <taxon>Bacteria</taxon>
        <taxon>Bacillati</taxon>
        <taxon>Actinomycetota</taxon>
        <taxon>Actinomycetes</taxon>
        <taxon>Kitasatosporales</taxon>
        <taxon>Streptomycetaceae</taxon>
        <taxon>Streptomyces</taxon>
    </lineage>
</organism>
<feature type="compositionally biased region" description="Low complexity" evidence="1">
    <location>
        <begin position="35"/>
        <end position="45"/>
    </location>
</feature>
<proteinExistence type="predicted"/>
<keyword evidence="3" id="KW-1185">Reference proteome</keyword>
<dbReference type="Proteomes" id="UP000186455">
    <property type="component" value="Unassembled WGS sequence"/>
</dbReference>
<reference evidence="2 3" key="1">
    <citation type="submission" date="2015-06" db="EMBL/GenBank/DDBJ databases">
        <title>Cloning and characterization of the uncialamcin biosynthetic gene cluster.</title>
        <authorList>
            <person name="Yan X."/>
            <person name="Huang T."/>
            <person name="Ge H."/>
            <person name="Shen B."/>
        </authorList>
    </citation>
    <scope>NUCLEOTIDE SEQUENCE [LARGE SCALE GENOMIC DNA]</scope>
    <source>
        <strain evidence="2 3">DCA2648</strain>
    </source>
</reference>
<evidence type="ECO:0000256" key="1">
    <source>
        <dbReference type="SAM" id="MobiDB-lite"/>
    </source>
</evidence>
<accession>A0A1Q4VAC4</accession>